<name>A0A8A4TQ92_SULCO</name>
<keyword evidence="2" id="KW-1185">Reference proteome</keyword>
<reference evidence="1" key="1">
    <citation type="submission" date="2021-03" db="EMBL/GenBank/DDBJ databases">
        <title>Acanthopleuribacteraceae sp. M133.</title>
        <authorList>
            <person name="Wang G."/>
        </authorList>
    </citation>
    <scope>NUCLEOTIDE SEQUENCE</scope>
    <source>
        <strain evidence="1">M133</strain>
    </source>
</reference>
<dbReference type="KEGG" id="scor:J3U87_02700"/>
<dbReference type="Proteomes" id="UP000663929">
    <property type="component" value="Chromosome"/>
</dbReference>
<organism evidence="1 2">
    <name type="scientific">Sulfidibacter corallicola</name>
    <dbReference type="NCBI Taxonomy" id="2818388"/>
    <lineage>
        <taxon>Bacteria</taxon>
        <taxon>Pseudomonadati</taxon>
        <taxon>Acidobacteriota</taxon>
        <taxon>Holophagae</taxon>
        <taxon>Acanthopleuribacterales</taxon>
        <taxon>Acanthopleuribacteraceae</taxon>
        <taxon>Sulfidibacter</taxon>
    </lineage>
</organism>
<protein>
    <recommendedName>
        <fullName evidence="3">DNA circularisation protein N-terminus</fullName>
    </recommendedName>
</protein>
<evidence type="ECO:0008006" key="3">
    <source>
        <dbReference type="Google" id="ProtNLM"/>
    </source>
</evidence>
<dbReference type="AlphaFoldDB" id="A0A8A4TQ92"/>
<dbReference type="EMBL" id="CP071793">
    <property type="protein sequence ID" value="QTD51354.1"/>
    <property type="molecule type" value="Genomic_DNA"/>
</dbReference>
<dbReference type="RefSeq" id="WP_237381485.1">
    <property type="nucleotide sequence ID" value="NZ_CP071793.1"/>
</dbReference>
<accession>A0A8A4TQ92</accession>
<proteinExistence type="predicted"/>
<gene>
    <name evidence="1" type="ORF">J3U87_02700</name>
</gene>
<sequence>MNVKPLLDNWEIPRISRIETLEHRHFAEFPVPGRIGSLFQDLDTAPTGILIEGSLYGDEARDTFLESLREKYKAGEPMTFVADILTATEVQYVVVTRLHMCESSADPDVIHYRIHLHESPPPPPDPDPFGDLDLGLLDLAGDFLDSLSGALDLLDGLGSIPDIGDPTPPLTQAVDGITNATSGLGDALEPFKTIFGSDT</sequence>
<evidence type="ECO:0000313" key="1">
    <source>
        <dbReference type="EMBL" id="QTD51354.1"/>
    </source>
</evidence>
<evidence type="ECO:0000313" key="2">
    <source>
        <dbReference type="Proteomes" id="UP000663929"/>
    </source>
</evidence>